<reference evidence="9" key="1">
    <citation type="journal article" date="2019" name="Int. J. Syst. Evol. Microbiol.">
        <title>The Global Catalogue of Microorganisms (GCM) 10K type strain sequencing project: providing services to taxonomists for standard genome sequencing and annotation.</title>
        <authorList>
            <consortium name="The Broad Institute Genomics Platform"/>
            <consortium name="The Broad Institute Genome Sequencing Center for Infectious Disease"/>
            <person name="Wu L."/>
            <person name="Ma J."/>
        </authorList>
    </citation>
    <scope>NUCLEOTIDE SEQUENCE [LARGE SCALE GENOMIC DNA]</scope>
    <source>
        <strain evidence="9">NBRC 111756</strain>
    </source>
</reference>
<dbReference type="RefSeq" id="WP_379910499.1">
    <property type="nucleotide sequence ID" value="NZ_JBHSWE010000001.1"/>
</dbReference>
<dbReference type="Pfam" id="PF19298">
    <property type="entry name" value="KshA_C"/>
    <property type="match status" value="1"/>
</dbReference>
<keyword evidence="2" id="KW-0001">2Fe-2S</keyword>
<comment type="cofactor">
    <cofactor evidence="1">
        <name>Fe cation</name>
        <dbReference type="ChEBI" id="CHEBI:24875"/>
    </cofactor>
</comment>
<accession>A0ABW2A3I2</accession>
<protein>
    <submittedName>
        <fullName evidence="8">Rieske 2Fe-2S domain-containing protein</fullName>
    </submittedName>
</protein>
<dbReference type="InterPro" id="IPR050584">
    <property type="entry name" value="Cholesterol_7-desaturase"/>
</dbReference>
<dbReference type="Gene3D" id="3.90.380.10">
    <property type="entry name" value="Naphthalene 1,2-dioxygenase Alpha Subunit, Chain A, domain 1"/>
    <property type="match status" value="1"/>
</dbReference>
<proteinExistence type="predicted"/>
<evidence type="ECO:0000313" key="8">
    <source>
        <dbReference type="EMBL" id="MFC6672031.1"/>
    </source>
</evidence>
<keyword evidence="4" id="KW-0560">Oxidoreductase</keyword>
<dbReference type="Proteomes" id="UP001596422">
    <property type="component" value="Unassembled WGS sequence"/>
</dbReference>
<evidence type="ECO:0000256" key="3">
    <source>
        <dbReference type="ARBA" id="ARBA00022723"/>
    </source>
</evidence>
<evidence type="ECO:0000256" key="5">
    <source>
        <dbReference type="ARBA" id="ARBA00023004"/>
    </source>
</evidence>
<organism evidence="8 9">
    <name type="scientific">Marinobacterium aestuariivivens</name>
    <dbReference type="NCBI Taxonomy" id="1698799"/>
    <lineage>
        <taxon>Bacteria</taxon>
        <taxon>Pseudomonadati</taxon>
        <taxon>Pseudomonadota</taxon>
        <taxon>Gammaproteobacteria</taxon>
        <taxon>Oceanospirillales</taxon>
        <taxon>Oceanospirillaceae</taxon>
        <taxon>Marinobacterium</taxon>
    </lineage>
</organism>
<evidence type="ECO:0000259" key="7">
    <source>
        <dbReference type="PROSITE" id="PS51296"/>
    </source>
</evidence>
<keyword evidence="9" id="KW-1185">Reference proteome</keyword>
<keyword evidence="6" id="KW-0411">Iron-sulfur</keyword>
<dbReference type="InterPro" id="IPR017941">
    <property type="entry name" value="Rieske_2Fe-2S"/>
</dbReference>
<dbReference type="PANTHER" id="PTHR21266">
    <property type="entry name" value="IRON-SULFUR DOMAIN CONTAINING PROTEIN"/>
    <property type="match status" value="1"/>
</dbReference>
<name>A0ABW2A3I2_9GAMM</name>
<dbReference type="PROSITE" id="PS51296">
    <property type="entry name" value="RIESKE"/>
    <property type="match status" value="1"/>
</dbReference>
<feature type="domain" description="Rieske" evidence="7">
    <location>
        <begin position="20"/>
        <end position="123"/>
    </location>
</feature>
<sequence length="348" mass="38947">MAQPHRIEAKPIEDRYARGWHCLGLASDYKDGKTHTLNIFGTKLVAYQGEEDGEIHILDGYCPHMGADLGKGCVEGNALRCPFHAWRWGADGVCDDIPYAKRIPPKARIKQWPVCEQNHLLFVWNDPEGNPPPAEVAIPRIDACDSDEWSDWVIAKMVIDTNCRELVDNIADKAHFGPVHGSPLTRFSNIFEGHVATQIMHGRSKRLSGAGELRTHAVYYGPAYQVVDMKGEMEGTPIESILLNCHVPIDLNSFELRYGVLVKKIPGLSDAQNQAMAEAYVQQAQAAFYEDVDIWHTKTRVDNPVLCDGDGPVGKLRQWYAQFYMDAADVPASLKERKAYDFESAEPV</sequence>
<dbReference type="PANTHER" id="PTHR21266:SF60">
    <property type="entry name" value="3-KETOSTEROID-9-ALPHA-MONOOXYGENASE, OXYGENASE COMPONENT"/>
    <property type="match status" value="1"/>
</dbReference>
<keyword evidence="3" id="KW-0479">Metal-binding</keyword>
<dbReference type="Pfam" id="PF00355">
    <property type="entry name" value="Rieske"/>
    <property type="match status" value="1"/>
</dbReference>
<dbReference type="InterPro" id="IPR045605">
    <property type="entry name" value="KshA-like_C"/>
</dbReference>
<dbReference type="SUPFAM" id="SSF55961">
    <property type="entry name" value="Bet v1-like"/>
    <property type="match status" value="1"/>
</dbReference>
<dbReference type="Gene3D" id="2.102.10.10">
    <property type="entry name" value="Rieske [2Fe-2S] iron-sulphur domain"/>
    <property type="match status" value="1"/>
</dbReference>
<dbReference type="InterPro" id="IPR036922">
    <property type="entry name" value="Rieske_2Fe-2S_sf"/>
</dbReference>
<dbReference type="EMBL" id="JBHSWE010000001">
    <property type="protein sequence ID" value="MFC6672031.1"/>
    <property type="molecule type" value="Genomic_DNA"/>
</dbReference>
<evidence type="ECO:0000256" key="4">
    <source>
        <dbReference type="ARBA" id="ARBA00023002"/>
    </source>
</evidence>
<gene>
    <name evidence="8" type="ORF">ACFQDL_19650</name>
</gene>
<dbReference type="SUPFAM" id="SSF50022">
    <property type="entry name" value="ISP domain"/>
    <property type="match status" value="1"/>
</dbReference>
<evidence type="ECO:0000256" key="2">
    <source>
        <dbReference type="ARBA" id="ARBA00022714"/>
    </source>
</evidence>
<evidence type="ECO:0000256" key="1">
    <source>
        <dbReference type="ARBA" id="ARBA00001962"/>
    </source>
</evidence>
<comment type="caution">
    <text evidence="8">The sequence shown here is derived from an EMBL/GenBank/DDBJ whole genome shotgun (WGS) entry which is preliminary data.</text>
</comment>
<evidence type="ECO:0000313" key="9">
    <source>
        <dbReference type="Proteomes" id="UP001596422"/>
    </source>
</evidence>
<evidence type="ECO:0000256" key="6">
    <source>
        <dbReference type="ARBA" id="ARBA00023014"/>
    </source>
</evidence>
<keyword evidence="5" id="KW-0408">Iron</keyword>